<feature type="compositionally biased region" description="Polar residues" evidence="1">
    <location>
        <begin position="161"/>
        <end position="170"/>
    </location>
</feature>
<reference evidence="4" key="1">
    <citation type="journal article" date="2019" name="Int. J. Syst. Evol. Microbiol.">
        <title>The Global Catalogue of Microorganisms (GCM) 10K type strain sequencing project: providing services to taxonomists for standard genome sequencing and annotation.</title>
        <authorList>
            <consortium name="The Broad Institute Genomics Platform"/>
            <consortium name="The Broad Institute Genome Sequencing Center for Infectious Disease"/>
            <person name="Wu L."/>
            <person name="Ma J."/>
        </authorList>
    </citation>
    <scope>NUCLEOTIDE SEQUENCE [LARGE SCALE GENOMIC DNA]</scope>
    <source>
        <strain evidence="4">CGMCC 4.7241</strain>
    </source>
</reference>
<dbReference type="InterPro" id="IPR012332">
    <property type="entry name" value="Autotransporter_pectin_lyase_C"/>
</dbReference>
<feature type="chain" id="PRO_5045455862" description="DUF3060 domain-containing protein" evidence="2">
    <location>
        <begin position="30"/>
        <end position="190"/>
    </location>
</feature>
<feature type="signal peptide" evidence="2">
    <location>
        <begin position="1"/>
        <end position="29"/>
    </location>
</feature>
<dbReference type="Gene3D" id="2.160.20.20">
    <property type="match status" value="1"/>
</dbReference>
<evidence type="ECO:0000256" key="2">
    <source>
        <dbReference type="SAM" id="SignalP"/>
    </source>
</evidence>
<organism evidence="3 4">
    <name type="scientific">Tenggerimyces flavus</name>
    <dbReference type="NCBI Taxonomy" id="1708749"/>
    <lineage>
        <taxon>Bacteria</taxon>
        <taxon>Bacillati</taxon>
        <taxon>Actinomycetota</taxon>
        <taxon>Actinomycetes</taxon>
        <taxon>Propionibacteriales</taxon>
        <taxon>Nocardioidaceae</taxon>
        <taxon>Tenggerimyces</taxon>
    </lineage>
</organism>
<evidence type="ECO:0008006" key="5">
    <source>
        <dbReference type="Google" id="ProtNLM"/>
    </source>
</evidence>
<sequence length="190" mass="19779">MKTRTLIAGLTAGAAALVGVVLVPSMAHAEERVCRNATLGAITVDNLRVPAGAWCTLNKTKLIGTAKIERAAALSANSARINGNVQAENARQVNLRSTFVGGSVQIKQGGGAAVTDSRITADIQYDSNRTALSALRNRVGGSIQVMSNRGGVTITSNRVNGNLQCKSNNPAPRGSGNIVQGNKEDQCKRL</sequence>
<evidence type="ECO:0000313" key="4">
    <source>
        <dbReference type="Proteomes" id="UP001595699"/>
    </source>
</evidence>
<dbReference type="Proteomes" id="UP001595699">
    <property type="component" value="Unassembled WGS sequence"/>
</dbReference>
<feature type="region of interest" description="Disordered" evidence="1">
    <location>
        <begin position="161"/>
        <end position="190"/>
    </location>
</feature>
<keyword evidence="2" id="KW-0732">Signal</keyword>
<dbReference type="EMBL" id="JBHRZH010000030">
    <property type="protein sequence ID" value="MFC3764610.1"/>
    <property type="molecule type" value="Genomic_DNA"/>
</dbReference>
<protein>
    <recommendedName>
        <fullName evidence="5">DUF3060 domain-containing protein</fullName>
    </recommendedName>
</protein>
<keyword evidence="4" id="KW-1185">Reference proteome</keyword>
<accession>A0ABV7YLJ5</accession>
<gene>
    <name evidence="3" type="ORF">ACFOUW_27480</name>
</gene>
<comment type="caution">
    <text evidence="3">The sequence shown here is derived from an EMBL/GenBank/DDBJ whole genome shotgun (WGS) entry which is preliminary data.</text>
</comment>
<dbReference type="RefSeq" id="WP_205116304.1">
    <property type="nucleotide sequence ID" value="NZ_JAFBCM010000001.1"/>
</dbReference>
<evidence type="ECO:0000313" key="3">
    <source>
        <dbReference type="EMBL" id="MFC3764610.1"/>
    </source>
</evidence>
<name>A0ABV7YLJ5_9ACTN</name>
<proteinExistence type="predicted"/>
<evidence type="ECO:0000256" key="1">
    <source>
        <dbReference type="SAM" id="MobiDB-lite"/>
    </source>
</evidence>